<reference evidence="2" key="1">
    <citation type="journal article" date="2017" name="Nat. Ecol. Evol.">
        <title>Genome expansion and lineage-specific genetic innovations in the forest pathogenic fungi Armillaria.</title>
        <authorList>
            <person name="Sipos G."/>
            <person name="Prasanna A.N."/>
            <person name="Walter M.C."/>
            <person name="O'Connor E."/>
            <person name="Balint B."/>
            <person name="Krizsan K."/>
            <person name="Kiss B."/>
            <person name="Hess J."/>
            <person name="Varga T."/>
            <person name="Slot J."/>
            <person name="Riley R."/>
            <person name="Boka B."/>
            <person name="Rigling D."/>
            <person name="Barry K."/>
            <person name="Lee J."/>
            <person name="Mihaltcheva S."/>
            <person name="LaButti K."/>
            <person name="Lipzen A."/>
            <person name="Waldron R."/>
            <person name="Moloney N.M."/>
            <person name="Sperisen C."/>
            <person name="Kredics L."/>
            <person name="Vagvoelgyi C."/>
            <person name="Patrignani A."/>
            <person name="Fitzpatrick D."/>
            <person name="Nagy I."/>
            <person name="Doyle S."/>
            <person name="Anderson J.B."/>
            <person name="Grigoriev I.V."/>
            <person name="Gueldener U."/>
            <person name="Muensterkoetter M."/>
            <person name="Nagy L.G."/>
        </authorList>
    </citation>
    <scope>NUCLEOTIDE SEQUENCE [LARGE SCALE GENOMIC DNA]</scope>
    <source>
        <strain evidence="2">Ar21-2</strain>
    </source>
</reference>
<dbReference type="InterPro" id="IPR012337">
    <property type="entry name" value="RNaseH-like_sf"/>
</dbReference>
<organism evidence="1 2">
    <name type="scientific">Armillaria gallica</name>
    <name type="common">Bulbous honey fungus</name>
    <name type="synonym">Armillaria bulbosa</name>
    <dbReference type="NCBI Taxonomy" id="47427"/>
    <lineage>
        <taxon>Eukaryota</taxon>
        <taxon>Fungi</taxon>
        <taxon>Dikarya</taxon>
        <taxon>Basidiomycota</taxon>
        <taxon>Agaricomycotina</taxon>
        <taxon>Agaricomycetes</taxon>
        <taxon>Agaricomycetidae</taxon>
        <taxon>Agaricales</taxon>
        <taxon>Marasmiineae</taxon>
        <taxon>Physalacriaceae</taxon>
        <taxon>Armillaria</taxon>
    </lineage>
</organism>
<protein>
    <recommendedName>
        <fullName evidence="3">HAT C-terminal dimerisation domain-containing protein</fullName>
    </recommendedName>
</protein>
<dbReference type="OrthoDB" id="3262464at2759"/>
<proteinExistence type="predicted"/>
<name>A0A2H3D5I3_ARMGA</name>
<evidence type="ECO:0008006" key="3">
    <source>
        <dbReference type="Google" id="ProtNLM"/>
    </source>
</evidence>
<gene>
    <name evidence="1" type="ORF">ARMGADRAFT_1128140</name>
</gene>
<dbReference type="Proteomes" id="UP000217790">
    <property type="component" value="Unassembled WGS sequence"/>
</dbReference>
<dbReference type="SUPFAM" id="SSF53098">
    <property type="entry name" value="Ribonuclease H-like"/>
    <property type="match status" value="1"/>
</dbReference>
<sequence length="98" mass="10909">MDVLPIQGTSVPCEHVFSSSKETDTACRNHLTPEMMEVLQILKFVIHSEGGLNFMQSLSQEAEFEKLECLTRDSIAVPNDLAAFKQSLNATEMVVVHD</sequence>
<evidence type="ECO:0000313" key="1">
    <source>
        <dbReference type="EMBL" id="PBK86058.1"/>
    </source>
</evidence>
<dbReference type="EMBL" id="KZ293686">
    <property type="protein sequence ID" value="PBK86058.1"/>
    <property type="molecule type" value="Genomic_DNA"/>
</dbReference>
<evidence type="ECO:0000313" key="2">
    <source>
        <dbReference type="Proteomes" id="UP000217790"/>
    </source>
</evidence>
<accession>A0A2H3D5I3</accession>
<keyword evidence="2" id="KW-1185">Reference proteome</keyword>
<dbReference type="AlphaFoldDB" id="A0A2H3D5I3"/>
<dbReference type="InParanoid" id="A0A2H3D5I3"/>